<gene>
    <name evidence="1" type="ORF">HNY73_008240</name>
</gene>
<reference evidence="1" key="2">
    <citation type="submission" date="2020-06" db="EMBL/GenBank/DDBJ databases">
        <authorList>
            <person name="Sheffer M."/>
        </authorList>
    </citation>
    <scope>NUCLEOTIDE SEQUENCE</scope>
</reference>
<name>A0A8T0F828_ARGBR</name>
<comment type="caution">
    <text evidence="1">The sequence shown here is derived from an EMBL/GenBank/DDBJ whole genome shotgun (WGS) entry which is preliminary data.</text>
</comment>
<dbReference type="Proteomes" id="UP000807504">
    <property type="component" value="Unassembled WGS sequence"/>
</dbReference>
<dbReference type="EMBL" id="JABXBU010000015">
    <property type="protein sequence ID" value="KAF8786542.1"/>
    <property type="molecule type" value="Genomic_DNA"/>
</dbReference>
<keyword evidence="2" id="KW-1185">Reference proteome</keyword>
<dbReference type="AlphaFoldDB" id="A0A8T0F828"/>
<evidence type="ECO:0000313" key="1">
    <source>
        <dbReference type="EMBL" id="KAF8786542.1"/>
    </source>
</evidence>
<protein>
    <submittedName>
        <fullName evidence="1">Uncharacterized protein</fullName>
    </submittedName>
</protein>
<organism evidence="1 2">
    <name type="scientific">Argiope bruennichi</name>
    <name type="common">Wasp spider</name>
    <name type="synonym">Aranea bruennichi</name>
    <dbReference type="NCBI Taxonomy" id="94029"/>
    <lineage>
        <taxon>Eukaryota</taxon>
        <taxon>Metazoa</taxon>
        <taxon>Ecdysozoa</taxon>
        <taxon>Arthropoda</taxon>
        <taxon>Chelicerata</taxon>
        <taxon>Arachnida</taxon>
        <taxon>Araneae</taxon>
        <taxon>Araneomorphae</taxon>
        <taxon>Entelegynae</taxon>
        <taxon>Araneoidea</taxon>
        <taxon>Araneidae</taxon>
        <taxon>Argiope</taxon>
    </lineage>
</organism>
<sequence length="131" mass="14731">MGVGRSGSCVLCVCVERFYGVDGFGSCVCGEILCCLDGAGNARVCVCGEILCCLDGAGNARVVCVWRILWGLETERITLDIMRIRPKRNHRQSFLEIQEQVENGYPAHPIANNLWNFCCIRFRIRNQEEKK</sequence>
<proteinExistence type="predicted"/>
<reference evidence="1" key="1">
    <citation type="journal article" date="2020" name="bioRxiv">
        <title>Chromosome-level reference genome of the European wasp spider Argiope bruennichi: a resource for studies on range expansion and evolutionary adaptation.</title>
        <authorList>
            <person name="Sheffer M.M."/>
            <person name="Hoppe A."/>
            <person name="Krehenwinkel H."/>
            <person name="Uhl G."/>
            <person name="Kuss A.W."/>
            <person name="Jensen L."/>
            <person name="Jensen C."/>
            <person name="Gillespie R.G."/>
            <person name="Hoff K.J."/>
            <person name="Prost S."/>
        </authorList>
    </citation>
    <scope>NUCLEOTIDE SEQUENCE</scope>
</reference>
<evidence type="ECO:0000313" key="2">
    <source>
        <dbReference type="Proteomes" id="UP000807504"/>
    </source>
</evidence>
<accession>A0A8T0F828</accession>